<reference evidence="2" key="1">
    <citation type="journal article" date="2023" name="Science">
        <title>Genome structures resolve the early diversification of teleost fishes.</title>
        <authorList>
            <person name="Parey E."/>
            <person name="Louis A."/>
            <person name="Montfort J."/>
            <person name="Bouchez O."/>
            <person name="Roques C."/>
            <person name="Iampietro C."/>
            <person name="Lluch J."/>
            <person name="Castinel A."/>
            <person name="Donnadieu C."/>
            <person name="Desvignes T."/>
            <person name="Floi Bucao C."/>
            <person name="Jouanno E."/>
            <person name="Wen M."/>
            <person name="Mejri S."/>
            <person name="Dirks R."/>
            <person name="Jansen H."/>
            <person name="Henkel C."/>
            <person name="Chen W.J."/>
            <person name="Zahm M."/>
            <person name="Cabau C."/>
            <person name="Klopp C."/>
            <person name="Thompson A.W."/>
            <person name="Robinson-Rechavi M."/>
            <person name="Braasch I."/>
            <person name="Lecointre G."/>
            <person name="Bobe J."/>
            <person name="Postlethwait J.H."/>
            <person name="Berthelot C."/>
            <person name="Roest Crollius H."/>
            <person name="Guiguen Y."/>
        </authorList>
    </citation>
    <scope>NUCLEOTIDE SEQUENCE</scope>
    <source>
        <strain evidence="2">WJC10195</strain>
    </source>
</reference>
<proteinExistence type="predicted"/>
<dbReference type="AlphaFoldDB" id="A0A9Q1JBC4"/>
<evidence type="ECO:0000313" key="3">
    <source>
        <dbReference type="Proteomes" id="UP001152622"/>
    </source>
</evidence>
<evidence type="ECO:0000313" key="2">
    <source>
        <dbReference type="EMBL" id="KAJ8379438.1"/>
    </source>
</evidence>
<feature type="region of interest" description="Disordered" evidence="1">
    <location>
        <begin position="1"/>
        <end position="23"/>
    </location>
</feature>
<keyword evidence="3" id="KW-1185">Reference proteome</keyword>
<name>A0A9Q1JBC4_SYNKA</name>
<sequence>MASGTKHVTSAPHGASQSPSVMTPLMPAAAVGVLGTMSWSLMAGRETAGNQATEREPWHLRCSVPLLALFGSRPAPPDFSYRTSPLLSRTEEKAAEIQRPACDEQSSRPR</sequence>
<dbReference type="Proteomes" id="UP001152622">
    <property type="component" value="Chromosome 1"/>
</dbReference>
<comment type="caution">
    <text evidence="2">The sequence shown here is derived from an EMBL/GenBank/DDBJ whole genome shotgun (WGS) entry which is preliminary data.</text>
</comment>
<feature type="region of interest" description="Disordered" evidence="1">
    <location>
        <begin position="81"/>
        <end position="110"/>
    </location>
</feature>
<dbReference type="EMBL" id="JAINUF010000001">
    <property type="protein sequence ID" value="KAJ8379438.1"/>
    <property type="molecule type" value="Genomic_DNA"/>
</dbReference>
<gene>
    <name evidence="2" type="ORF">SKAU_G00002160</name>
</gene>
<protein>
    <submittedName>
        <fullName evidence="2">Uncharacterized protein</fullName>
    </submittedName>
</protein>
<evidence type="ECO:0000256" key="1">
    <source>
        <dbReference type="SAM" id="MobiDB-lite"/>
    </source>
</evidence>
<accession>A0A9Q1JBC4</accession>
<feature type="compositionally biased region" description="Basic and acidic residues" evidence="1">
    <location>
        <begin position="89"/>
        <end position="110"/>
    </location>
</feature>
<organism evidence="2 3">
    <name type="scientific">Synaphobranchus kaupii</name>
    <name type="common">Kaup's arrowtooth eel</name>
    <dbReference type="NCBI Taxonomy" id="118154"/>
    <lineage>
        <taxon>Eukaryota</taxon>
        <taxon>Metazoa</taxon>
        <taxon>Chordata</taxon>
        <taxon>Craniata</taxon>
        <taxon>Vertebrata</taxon>
        <taxon>Euteleostomi</taxon>
        <taxon>Actinopterygii</taxon>
        <taxon>Neopterygii</taxon>
        <taxon>Teleostei</taxon>
        <taxon>Anguilliformes</taxon>
        <taxon>Synaphobranchidae</taxon>
        <taxon>Synaphobranchus</taxon>
    </lineage>
</organism>